<evidence type="ECO:0000313" key="1">
    <source>
        <dbReference type="EMBL" id="PSI01591.1"/>
    </source>
</evidence>
<gene>
    <name evidence="1" type="ORF">C7K08_07235</name>
</gene>
<protein>
    <submittedName>
        <fullName evidence="1">Uncharacterized protein</fullName>
    </submittedName>
</protein>
<dbReference type="Proteomes" id="UP000240206">
    <property type="component" value="Unassembled WGS sequence"/>
</dbReference>
<dbReference type="AlphaFoldDB" id="A0A2P7EED1"/>
<name>A0A2P7EED1_9SYNE</name>
<reference evidence="2" key="1">
    <citation type="submission" date="2018-03" db="EMBL/GenBank/DDBJ databases">
        <title>Ecological and genomic features of two cosmopolitan and abundant freshwater picocyanobacteria.</title>
        <authorList>
            <person name="Cabello-Yeves P.J."/>
            <person name="Picazo A."/>
            <person name="Camacho A."/>
            <person name="Callieri C."/>
            <person name="Rosselli R."/>
            <person name="Roda-Garcia J."/>
            <person name="Coutinho F.H."/>
            <person name="Rodriguez-Valera F."/>
        </authorList>
    </citation>
    <scope>NUCLEOTIDE SEQUENCE [LARGE SCALE GENOMIC DNA]</scope>
    <source>
        <strain evidence="2">Tous</strain>
    </source>
</reference>
<sequence length="172" mass="19668">MSWNSELLTEQANTLTQTTSERDPRAYSWGLFSWGDAPPAIGGGTGCFQWFDSREELLAFLTDYSPALYMSFEQEEEWIGFRDRLRAIAESFEDEPLRSLATFNSVLKGLLQIDWIGGFEELCQGQESFCCKVRGWFRDPGDIDEAAIQASEAPIEPDELQDFCERLQEYGF</sequence>
<dbReference type="RefSeq" id="WP_106499977.1">
    <property type="nucleotide sequence ID" value="NZ_PXVC01000027.1"/>
</dbReference>
<organism evidence="1 2">
    <name type="scientific">Synechococcus lacustris str. Tous</name>
    <dbReference type="NCBI Taxonomy" id="1910958"/>
    <lineage>
        <taxon>Bacteria</taxon>
        <taxon>Bacillati</taxon>
        <taxon>Cyanobacteriota</taxon>
        <taxon>Cyanophyceae</taxon>
        <taxon>Synechococcales</taxon>
        <taxon>Synechococcaceae</taxon>
        <taxon>Synechococcus</taxon>
    </lineage>
</organism>
<accession>A0A2P7EED1</accession>
<evidence type="ECO:0000313" key="2">
    <source>
        <dbReference type="Proteomes" id="UP000240206"/>
    </source>
</evidence>
<comment type="caution">
    <text evidence="1">The sequence shown here is derived from an EMBL/GenBank/DDBJ whole genome shotgun (WGS) entry which is preliminary data.</text>
</comment>
<dbReference type="EMBL" id="PXVC01000027">
    <property type="protein sequence ID" value="PSI01591.1"/>
    <property type="molecule type" value="Genomic_DNA"/>
</dbReference>
<keyword evidence="2" id="KW-1185">Reference proteome</keyword>
<proteinExistence type="predicted"/>